<accession>A0A183CP37</accession>
<evidence type="ECO:0000256" key="8">
    <source>
        <dbReference type="ARBA" id="ARBA00022729"/>
    </source>
</evidence>
<dbReference type="EC" id="4.2.1.1" evidence="5"/>
<protein>
    <recommendedName>
        <fullName evidence="5">carbonic anhydrase</fullName>
        <ecNumber evidence="5">4.2.1.1</ecNumber>
    </recommendedName>
</protein>
<evidence type="ECO:0000256" key="7">
    <source>
        <dbReference type="ARBA" id="ARBA00022723"/>
    </source>
</evidence>
<dbReference type="GO" id="GO:0005576">
    <property type="term" value="C:extracellular region"/>
    <property type="evidence" value="ECO:0007669"/>
    <property type="project" value="UniProtKB-SubCell"/>
</dbReference>
<evidence type="ECO:0000313" key="13">
    <source>
        <dbReference type="Proteomes" id="UP000050741"/>
    </source>
</evidence>
<dbReference type="InterPro" id="IPR023561">
    <property type="entry name" value="Carbonic_anhydrase_a-class"/>
</dbReference>
<dbReference type="SMART" id="SM01057">
    <property type="entry name" value="Carb_anhydrase"/>
    <property type="match status" value="1"/>
</dbReference>
<comment type="similarity">
    <text evidence="4">Belongs to the alpha-carbonic anhydrase family.</text>
</comment>
<evidence type="ECO:0000256" key="5">
    <source>
        <dbReference type="ARBA" id="ARBA00012925"/>
    </source>
</evidence>
<evidence type="ECO:0000256" key="1">
    <source>
        <dbReference type="ARBA" id="ARBA00001947"/>
    </source>
</evidence>
<comment type="similarity">
    <text evidence="3">Belongs to the nematode transthyretin-like family.</text>
</comment>
<evidence type="ECO:0000256" key="4">
    <source>
        <dbReference type="ARBA" id="ARBA00010718"/>
    </source>
</evidence>
<dbReference type="InterPro" id="IPR038479">
    <property type="entry name" value="Transthyretin-like_sf"/>
</dbReference>
<keyword evidence="9" id="KW-0862">Zinc</keyword>
<evidence type="ECO:0000256" key="11">
    <source>
        <dbReference type="ARBA" id="ARBA00048348"/>
    </source>
</evidence>
<dbReference type="WBParaSite" id="GPLIN_001464400">
    <property type="protein sequence ID" value="GPLIN_001464400"/>
    <property type="gene ID" value="GPLIN_001464400"/>
</dbReference>
<dbReference type="GO" id="GO:0005737">
    <property type="term" value="C:cytoplasm"/>
    <property type="evidence" value="ECO:0007669"/>
    <property type="project" value="TreeGrafter"/>
</dbReference>
<dbReference type="GO" id="GO:0008270">
    <property type="term" value="F:zinc ion binding"/>
    <property type="evidence" value="ECO:0007669"/>
    <property type="project" value="InterPro"/>
</dbReference>
<keyword evidence="8" id="KW-0732">Signal</keyword>
<dbReference type="Pfam" id="PF00194">
    <property type="entry name" value="Carb_anhydrase"/>
    <property type="match status" value="1"/>
</dbReference>
<dbReference type="Gene3D" id="2.60.40.3330">
    <property type="match status" value="1"/>
</dbReference>
<evidence type="ECO:0000313" key="14">
    <source>
        <dbReference type="WBParaSite" id="GPLIN_001464400"/>
    </source>
</evidence>
<comment type="cofactor">
    <cofactor evidence="1">
        <name>Zn(2+)</name>
        <dbReference type="ChEBI" id="CHEBI:29105"/>
    </cofactor>
</comment>
<dbReference type="Gene3D" id="3.10.200.10">
    <property type="entry name" value="Alpha carbonic anhydrase"/>
    <property type="match status" value="1"/>
</dbReference>
<dbReference type="GO" id="GO:0004089">
    <property type="term" value="F:carbonate dehydratase activity"/>
    <property type="evidence" value="ECO:0007669"/>
    <property type="project" value="UniProtKB-EC"/>
</dbReference>
<keyword evidence="6" id="KW-0964">Secreted</keyword>
<name>A0A183CP37_GLOPA</name>
<dbReference type="PANTHER" id="PTHR18952:SF141">
    <property type="entry name" value="CARBONIC ANHYDRASE"/>
    <property type="match status" value="1"/>
</dbReference>
<evidence type="ECO:0000256" key="9">
    <source>
        <dbReference type="ARBA" id="ARBA00022833"/>
    </source>
</evidence>
<evidence type="ECO:0000256" key="3">
    <source>
        <dbReference type="ARBA" id="ARBA00010112"/>
    </source>
</evidence>
<dbReference type="AlphaFoldDB" id="A0A183CP37"/>
<sequence>MYDTDHFTLDDWMAQSKTDAYGRFKLTGFANEFTHINPKLNVYHNCNNDLSLHCKWKLSIYIPKTYISKSTIPKVFDAGVLNLDGKFKDPLFSIRLTSVSLANAHIKMMKKIAVSLILFFISVHRNSCHDAWGYDDHNGPHKWGKQCQYGTRQSPIDIRTSNLEFAIINELHFVNYEISGAVELKNNGHTVVVSGFEKWEGNRQRPYIYGGGLSGKYTLAQFHFHWTADHDDGSEHTINALHYPMEVQFF</sequence>
<evidence type="ECO:0000256" key="2">
    <source>
        <dbReference type="ARBA" id="ARBA00004613"/>
    </source>
</evidence>
<feature type="domain" description="Alpha-carbonic anhydrase" evidence="12">
    <location>
        <begin position="130"/>
        <end position="250"/>
    </location>
</feature>
<dbReference type="Proteomes" id="UP000050741">
    <property type="component" value="Unassembled WGS sequence"/>
</dbReference>
<dbReference type="SUPFAM" id="SSF51069">
    <property type="entry name" value="Carbonic anhydrase"/>
    <property type="match status" value="1"/>
</dbReference>
<keyword evidence="10" id="KW-0456">Lyase</keyword>
<comment type="catalytic activity">
    <reaction evidence="11">
        <text>hydrogencarbonate + H(+) = CO2 + H2O</text>
        <dbReference type="Rhea" id="RHEA:10748"/>
        <dbReference type="ChEBI" id="CHEBI:15377"/>
        <dbReference type="ChEBI" id="CHEBI:15378"/>
        <dbReference type="ChEBI" id="CHEBI:16526"/>
        <dbReference type="ChEBI" id="CHEBI:17544"/>
        <dbReference type="EC" id="4.2.1.1"/>
    </reaction>
</comment>
<dbReference type="GO" id="GO:0009986">
    <property type="term" value="C:cell surface"/>
    <property type="evidence" value="ECO:0007669"/>
    <property type="project" value="InterPro"/>
</dbReference>
<evidence type="ECO:0000259" key="12">
    <source>
        <dbReference type="PROSITE" id="PS51144"/>
    </source>
</evidence>
<reference evidence="13" key="1">
    <citation type="submission" date="2013-12" db="EMBL/GenBank/DDBJ databases">
        <authorList>
            <person name="Aslett M."/>
        </authorList>
    </citation>
    <scope>NUCLEOTIDE SEQUENCE [LARGE SCALE GENOMIC DNA]</scope>
    <source>
        <strain evidence="13">Lindley</strain>
    </source>
</reference>
<dbReference type="InterPro" id="IPR001534">
    <property type="entry name" value="Transthyretin-like"/>
</dbReference>
<dbReference type="InterPro" id="IPR001148">
    <property type="entry name" value="CA_dom"/>
</dbReference>
<keyword evidence="13" id="KW-1185">Reference proteome</keyword>
<dbReference type="InterPro" id="IPR036398">
    <property type="entry name" value="CA_dom_sf"/>
</dbReference>
<evidence type="ECO:0000256" key="6">
    <source>
        <dbReference type="ARBA" id="ARBA00022525"/>
    </source>
</evidence>
<dbReference type="PANTHER" id="PTHR18952">
    <property type="entry name" value="CARBONIC ANHYDRASE"/>
    <property type="match status" value="1"/>
</dbReference>
<evidence type="ECO:0000256" key="10">
    <source>
        <dbReference type="ARBA" id="ARBA00023239"/>
    </source>
</evidence>
<reference evidence="13" key="2">
    <citation type="submission" date="2014-05" db="EMBL/GenBank/DDBJ databases">
        <title>The genome and life-stage specific transcriptomes of Globodera pallida elucidate key aspects of plant parasitism by a cyst nematode.</title>
        <authorList>
            <person name="Cotton J.A."/>
            <person name="Lilley C.J."/>
            <person name="Jones L.M."/>
            <person name="Kikuchi T."/>
            <person name="Reid A.J."/>
            <person name="Thorpe P."/>
            <person name="Tsai I.J."/>
            <person name="Beasley H."/>
            <person name="Blok V."/>
            <person name="Cock P.J.A."/>
            <person name="Van den Akker S.E."/>
            <person name="Holroyd N."/>
            <person name="Hunt M."/>
            <person name="Mantelin S."/>
            <person name="Naghra H."/>
            <person name="Pain A."/>
            <person name="Palomares-Rius J.E."/>
            <person name="Zarowiecki M."/>
            <person name="Berriman M."/>
            <person name="Jones J.T."/>
            <person name="Urwin P.E."/>
        </authorList>
    </citation>
    <scope>NUCLEOTIDE SEQUENCE [LARGE SCALE GENOMIC DNA]</scope>
    <source>
        <strain evidence="13">Lindley</strain>
    </source>
</reference>
<dbReference type="Pfam" id="PF01060">
    <property type="entry name" value="TTR-52"/>
    <property type="match status" value="1"/>
</dbReference>
<keyword evidence="7" id="KW-0479">Metal-binding</keyword>
<dbReference type="PROSITE" id="PS51144">
    <property type="entry name" value="ALPHA_CA_2"/>
    <property type="match status" value="1"/>
</dbReference>
<reference evidence="14" key="3">
    <citation type="submission" date="2016-06" db="UniProtKB">
        <authorList>
            <consortium name="WormBaseParasite"/>
        </authorList>
    </citation>
    <scope>IDENTIFICATION</scope>
</reference>
<proteinExistence type="inferred from homology"/>
<comment type="subcellular location">
    <subcellularLocation>
        <location evidence="2">Secreted</location>
    </subcellularLocation>
</comment>
<organism evidence="13 14">
    <name type="scientific">Globodera pallida</name>
    <name type="common">Potato cyst nematode worm</name>
    <name type="synonym">Heterodera pallida</name>
    <dbReference type="NCBI Taxonomy" id="36090"/>
    <lineage>
        <taxon>Eukaryota</taxon>
        <taxon>Metazoa</taxon>
        <taxon>Ecdysozoa</taxon>
        <taxon>Nematoda</taxon>
        <taxon>Chromadorea</taxon>
        <taxon>Rhabditida</taxon>
        <taxon>Tylenchina</taxon>
        <taxon>Tylenchomorpha</taxon>
        <taxon>Tylenchoidea</taxon>
        <taxon>Heteroderidae</taxon>
        <taxon>Heteroderinae</taxon>
        <taxon>Globodera</taxon>
    </lineage>
</organism>